<feature type="transmembrane region" description="Helical" evidence="5">
    <location>
        <begin position="82"/>
        <end position="103"/>
    </location>
</feature>
<feature type="transmembrane region" description="Helical" evidence="5">
    <location>
        <begin position="245"/>
        <end position="267"/>
    </location>
</feature>
<organism evidence="6 7">
    <name type="scientific">Candidatus Nomurabacteria bacterium GW2011_GWB1_40_7</name>
    <dbReference type="NCBI Taxonomy" id="1618744"/>
    <lineage>
        <taxon>Bacteria</taxon>
        <taxon>Candidatus Nomuraibacteriota</taxon>
    </lineage>
</organism>
<gene>
    <name evidence="6" type="ORF">UU13_C0016G0001</name>
</gene>
<dbReference type="Gene3D" id="1.10.357.140">
    <property type="entry name" value="UbiA prenyltransferase"/>
    <property type="match status" value="1"/>
</dbReference>
<evidence type="ECO:0000313" key="7">
    <source>
        <dbReference type="Proteomes" id="UP000034452"/>
    </source>
</evidence>
<proteinExistence type="predicted"/>
<dbReference type="EMBL" id="LBZL01000016">
    <property type="protein sequence ID" value="KKR70013.1"/>
    <property type="molecule type" value="Genomic_DNA"/>
</dbReference>
<reference evidence="6 7" key="1">
    <citation type="journal article" date="2015" name="Nature">
        <title>rRNA introns, odd ribosomes, and small enigmatic genomes across a large radiation of phyla.</title>
        <authorList>
            <person name="Brown C.T."/>
            <person name="Hug L.A."/>
            <person name="Thomas B.C."/>
            <person name="Sharon I."/>
            <person name="Castelle C.J."/>
            <person name="Singh A."/>
            <person name="Wilkins M.J."/>
            <person name="Williams K.H."/>
            <person name="Banfield J.F."/>
        </authorList>
    </citation>
    <scope>NUCLEOTIDE SEQUENCE [LARGE SCALE GENOMIC DNA]</scope>
</reference>
<accession>A0A0G0SYW8</accession>
<feature type="transmembrane region" description="Helical" evidence="5">
    <location>
        <begin position="483"/>
        <end position="502"/>
    </location>
</feature>
<evidence type="ECO:0000313" key="6">
    <source>
        <dbReference type="EMBL" id="KKR70013.1"/>
    </source>
</evidence>
<feature type="transmembrane region" description="Helical" evidence="5">
    <location>
        <begin position="532"/>
        <end position="549"/>
    </location>
</feature>
<feature type="transmembrane region" description="Helical" evidence="5">
    <location>
        <begin position="309"/>
        <end position="328"/>
    </location>
</feature>
<evidence type="ECO:0000256" key="5">
    <source>
        <dbReference type="SAM" id="Phobius"/>
    </source>
</evidence>
<feature type="transmembrane region" description="Helical" evidence="5">
    <location>
        <begin position="166"/>
        <end position="190"/>
    </location>
</feature>
<dbReference type="PANTHER" id="PTHR42723">
    <property type="entry name" value="CHLOROPHYLL SYNTHASE"/>
    <property type="match status" value="1"/>
</dbReference>
<name>A0A0G0SYW8_9BACT</name>
<dbReference type="InterPro" id="IPR000537">
    <property type="entry name" value="UbiA_prenyltransferase"/>
</dbReference>
<comment type="subcellular location">
    <subcellularLocation>
        <location evidence="1">Membrane</location>
        <topology evidence="1">Multi-pass membrane protein</topology>
    </subcellularLocation>
</comment>
<feature type="transmembrane region" description="Helical" evidence="5">
    <location>
        <begin position="408"/>
        <end position="432"/>
    </location>
</feature>
<dbReference type="InterPro" id="IPR044878">
    <property type="entry name" value="UbiA_sf"/>
</dbReference>
<dbReference type="GO" id="GO:0016765">
    <property type="term" value="F:transferase activity, transferring alkyl or aryl (other than methyl) groups"/>
    <property type="evidence" value="ECO:0007669"/>
    <property type="project" value="InterPro"/>
</dbReference>
<evidence type="ECO:0000256" key="4">
    <source>
        <dbReference type="ARBA" id="ARBA00023136"/>
    </source>
</evidence>
<protein>
    <submittedName>
        <fullName evidence="6">Digeranylgeranylglyceryl phosphate synthase</fullName>
    </submittedName>
</protein>
<feature type="transmembrane region" description="Helical" evidence="5">
    <location>
        <begin position="135"/>
        <end position="154"/>
    </location>
</feature>
<dbReference type="InterPro" id="IPR050475">
    <property type="entry name" value="Prenyltransferase_related"/>
</dbReference>
<feature type="transmembrane region" description="Helical" evidence="5">
    <location>
        <begin position="367"/>
        <end position="396"/>
    </location>
</feature>
<dbReference type="PANTHER" id="PTHR42723:SF1">
    <property type="entry name" value="CHLOROPHYLL SYNTHASE, CHLOROPLASTIC"/>
    <property type="match status" value="1"/>
</dbReference>
<dbReference type="GO" id="GO:0016020">
    <property type="term" value="C:membrane"/>
    <property type="evidence" value="ECO:0007669"/>
    <property type="project" value="UniProtKB-SubCell"/>
</dbReference>
<keyword evidence="4 5" id="KW-0472">Membrane</keyword>
<feature type="transmembrane region" description="Helical" evidence="5">
    <location>
        <begin position="15"/>
        <end position="34"/>
    </location>
</feature>
<feature type="transmembrane region" description="Helical" evidence="5">
    <location>
        <begin position="508"/>
        <end position="525"/>
    </location>
</feature>
<dbReference type="AlphaFoldDB" id="A0A0G0SYW8"/>
<sequence length="551" mass="63548">MIIRNFIEKLENSKLSFWGGVFLLFTMMFFRTFLENFTNSSNLYHLSGIIDTFFHYPFWFLILFLSIFIIARILTKEKIEKIAKVVTFFSFALLIPPIIDLIISKGQIPYSFIVGNSSQLFKLFFTYLGSNAIGIGIRIEIIITLIGLGFYIFYKTKEIKRAIVGIIVLYSVIFIMGVFPAFVFGVQNAITKQYQTMEKSTVVDFYFHKEPLNAVTANRTFVLDAVTDKDFYPLPQQKIINQYSLTLSIIFLLINVVLLGWCLFLYSSRKFFAVLKNFRYLRIIHYFLMLSVGIYLGINILGKNPIGSLFDLLSFLSLFLALLFAWLFTVWENDEVDIEIDKISNQSRPLAQIESIVSPEEWQNLKFIFLVLALLFAFLCGLYTFIFILLSLFVAHIYSAPPLRLKRFLGISSLLYAIPNLLVVWMGFFMTAGTENLSAFPTKYSLGILGIIFLVENGKNIKDIEGDKKEGIKTLPVVFGEKMGKLLTGFCLFLGALLVPFIFYFNLYTFLTAIIFGIIFFLLTIKKNYKEKYLVFSEIIYIITFFVLMNL</sequence>
<feature type="transmembrane region" description="Helical" evidence="5">
    <location>
        <begin position="54"/>
        <end position="75"/>
    </location>
</feature>
<feature type="transmembrane region" description="Helical" evidence="5">
    <location>
        <begin position="283"/>
        <end position="302"/>
    </location>
</feature>
<comment type="caution">
    <text evidence="6">The sequence shown here is derived from an EMBL/GenBank/DDBJ whole genome shotgun (WGS) entry which is preliminary data.</text>
</comment>
<keyword evidence="2 5" id="KW-0812">Transmembrane</keyword>
<evidence type="ECO:0000256" key="2">
    <source>
        <dbReference type="ARBA" id="ARBA00022692"/>
    </source>
</evidence>
<evidence type="ECO:0000256" key="3">
    <source>
        <dbReference type="ARBA" id="ARBA00022989"/>
    </source>
</evidence>
<dbReference type="Gene3D" id="1.20.120.1780">
    <property type="entry name" value="UbiA prenyltransferase"/>
    <property type="match status" value="1"/>
</dbReference>
<dbReference type="Pfam" id="PF01040">
    <property type="entry name" value="UbiA"/>
    <property type="match status" value="1"/>
</dbReference>
<keyword evidence="3 5" id="KW-1133">Transmembrane helix</keyword>
<dbReference type="Proteomes" id="UP000034452">
    <property type="component" value="Unassembled WGS sequence"/>
</dbReference>
<evidence type="ECO:0000256" key="1">
    <source>
        <dbReference type="ARBA" id="ARBA00004141"/>
    </source>
</evidence>